<evidence type="ECO:0000259" key="12">
    <source>
        <dbReference type="PROSITE" id="PS50004"/>
    </source>
</evidence>
<sequence length="516" mass="59377">MSKQTYKVCWCFRRQFKVGEGGPPTDIKELFVHYSENGVMTAEHLQRFMLEVQRDDEVTKEDAEAIIDATIKEFKHLPIFHRRVLHLDAFFRYLLSDSNPPLPFPPKVMHNMDAPLAHYFVYTGHNSYLTGNQISSDCSVVPIIESLKRGVRVIELDMWPSSTKDDIDIVHGGTLTPPVKLIKCLEAIKAYAFVASEYPIILTLEDHLTQDLQAKVAKMVTKIYGDVLYCSSSSDTMAEFPSPESLKKRIVVSTKPPKEYLDRTKSMIKDDSSVNMKISTWGEELSEHLEIPQSTDECLLTRFTQRNLLRVFPKGSRVDSSNYNPFIGWTHGAQMVAFNMQTHGRPLWLMQGMFRANGGCGYVKKPDFFLKDDKDLFDPKRTLPVKKTLKVKVYMGDGWHLDFKRTHFDVYSPPDFYVKVGIAGVKADSVMKKTRIIQDDWTPKWEEEFEFPLTVPELALLRVEVHEYDMTEKDDFGGQTCLPVFELRTGIRAVPLHDEKGDKYKSVKLLMRFDFI</sequence>
<evidence type="ECO:0000256" key="1">
    <source>
        <dbReference type="ARBA" id="ARBA00001195"/>
    </source>
</evidence>
<evidence type="ECO:0000256" key="9">
    <source>
        <dbReference type="ARBA" id="ARBA00023136"/>
    </source>
</evidence>
<evidence type="ECO:0000256" key="5">
    <source>
        <dbReference type="ARBA" id="ARBA00022475"/>
    </source>
</evidence>
<reference evidence="14 15" key="1">
    <citation type="journal article" date="2018" name="Mol. Plant">
        <title>The genome of Artemisia annua provides insight into the evolution of Asteraceae family and artemisinin biosynthesis.</title>
        <authorList>
            <person name="Shen Q."/>
            <person name="Zhang L."/>
            <person name="Liao Z."/>
            <person name="Wang S."/>
            <person name="Yan T."/>
            <person name="Shi P."/>
            <person name="Liu M."/>
            <person name="Fu X."/>
            <person name="Pan Q."/>
            <person name="Wang Y."/>
            <person name="Lv Z."/>
            <person name="Lu X."/>
            <person name="Zhang F."/>
            <person name="Jiang W."/>
            <person name="Ma Y."/>
            <person name="Chen M."/>
            <person name="Hao X."/>
            <person name="Li L."/>
            <person name="Tang Y."/>
            <person name="Lv G."/>
            <person name="Zhou Y."/>
            <person name="Sun X."/>
            <person name="Brodelius P.E."/>
            <person name="Rose J.K.C."/>
            <person name="Tang K."/>
        </authorList>
    </citation>
    <scope>NUCLEOTIDE SEQUENCE [LARGE SCALE GENOMIC DNA]</scope>
    <source>
        <strain evidence="15">cv. Huhao1</strain>
        <tissue evidence="14">Leaf</tissue>
    </source>
</reference>
<evidence type="ECO:0000313" key="15">
    <source>
        <dbReference type="Proteomes" id="UP000245207"/>
    </source>
</evidence>
<dbReference type="Proteomes" id="UP000245207">
    <property type="component" value="Unassembled WGS sequence"/>
</dbReference>
<dbReference type="OrthoDB" id="269822at2759"/>
<dbReference type="GO" id="GO:0051209">
    <property type="term" value="P:release of sequestered calcium ion into cytosol"/>
    <property type="evidence" value="ECO:0007669"/>
    <property type="project" value="TreeGrafter"/>
</dbReference>
<feature type="domain" description="PI-PLC Y-box" evidence="13">
    <location>
        <begin position="277"/>
        <end position="369"/>
    </location>
</feature>
<dbReference type="PRINTS" id="PR00390">
    <property type="entry name" value="PHPHLIPASEC"/>
</dbReference>
<dbReference type="InterPro" id="IPR015359">
    <property type="entry name" value="PLC_EF-hand-like"/>
</dbReference>
<accession>A0A2U1NEI8</accession>
<dbReference type="InterPro" id="IPR000008">
    <property type="entry name" value="C2_dom"/>
</dbReference>
<evidence type="ECO:0000256" key="7">
    <source>
        <dbReference type="ARBA" id="ARBA00022963"/>
    </source>
</evidence>
<evidence type="ECO:0000256" key="10">
    <source>
        <dbReference type="ARBA" id="ARBA00023224"/>
    </source>
</evidence>
<dbReference type="InterPro" id="IPR001711">
    <property type="entry name" value="PLipase_C_Pinositol-sp_Y"/>
</dbReference>
<organism evidence="14 15">
    <name type="scientific">Artemisia annua</name>
    <name type="common">Sweet wormwood</name>
    <dbReference type="NCBI Taxonomy" id="35608"/>
    <lineage>
        <taxon>Eukaryota</taxon>
        <taxon>Viridiplantae</taxon>
        <taxon>Streptophyta</taxon>
        <taxon>Embryophyta</taxon>
        <taxon>Tracheophyta</taxon>
        <taxon>Spermatophyta</taxon>
        <taxon>Magnoliopsida</taxon>
        <taxon>eudicotyledons</taxon>
        <taxon>Gunneridae</taxon>
        <taxon>Pentapetalae</taxon>
        <taxon>asterids</taxon>
        <taxon>campanulids</taxon>
        <taxon>Asterales</taxon>
        <taxon>Asteraceae</taxon>
        <taxon>Asteroideae</taxon>
        <taxon>Anthemideae</taxon>
        <taxon>Artemisiinae</taxon>
        <taxon>Artemisia</taxon>
    </lineage>
</organism>
<dbReference type="InterPro" id="IPR035892">
    <property type="entry name" value="C2_domain_sf"/>
</dbReference>
<dbReference type="PANTHER" id="PTHR10336">
    <property type="entry name" value="PHOSPHOINOSITIDE-SPECIFIC PHOSPHOLIPASE C FAMILY PROTEIN"/>
    <property type="match status" value="1"/>
</dbReference>
<evidence type="ECO:0000256" key="6">
    <source>
        <dbReference type="ARBA" id="ARBA00022801"/>
    </source>
</evidence>
<dbReference type="PROSITE" id="PS50008">
    <property type="entry name" value="PIPLC_Y_DOMAIN"/>
    <property type="match status" value="1"/>
</dbReference>
<keyword evidence="7 11" id="KW-0442">Lipid degradation</keyword>
<dbReference type="SMART" id="SM00149">
    <property type="entry name" value="PLCYc"/>
    <property type="match status" value="1"/>
</dbReference>
<proteinExistence type="predicted"/>
<evidence type="ECO:0000256" key="11">
    <source>
        <dbReference type="RuleBase" id="RU361133"/>
    </source>
</evidence>
<dbReference type="EC" id="3.1.4.11" evidence="4 11"/>
<dbReference type="SMART" id="SM00239">
    <property type="entry name" value="C2"/>
    <property type="match status" value="1"/>
</dbReference>
<evidence type="ECO:0000313" key="14">
    <source>
        <dbReference type="EMBL" id="PWA71903.1"/>
    </source>
</evidence>
<dbReference type="InterPro" id="IPR011992">
    <property type="entry name" value="EF-hand-dom_pair"/>
</dbReference>
<evidence type="ECO:0000256" key="3">
    <source>
        <dbReference type="ARBA" id="ARBA00004202"/>
    </source>
</evidence>
<dbReference type="STRING" id="35608.A0A2U1NEI8"/>
<dbReference type="AlphaFoldDB" id="A0A2U1NEI8"/>
<dbReference type="InterPro" id="IPR000909">
    <property type="entry name" value="PLipase_C_PInositol-sp_X_dom"/>
</dbReference>
<dbReference type="Gene3D" id="2.60.40.150">
    <property type="entry name" value="C2 domain"/>
    <property type="match status" value="1"/>
</dbReference>
<dbReference type="PROSITE" id="PS50007">
    <property type="entry name" value="PIPLC_X_DOMAIN"/>
    <property type="match status" value="1"/>
</dbReference>
<comment type="cofactor">
    <cofactor evidence="2">
        <name>Ca(2+)</name>
        <dbReference type="ChEBI" id="CHEBI:29108"/>
    </cofactor>
</comment>
<dbReference type="GO" id="GO:0004435">
    <property type="term" value="F:phosphatidylinositol-4,5-bisphosphate phospholipase C activity"/>
    <property type="evidence" value="ECO:0007669"/>
    <property type="project" value="UniProtKB-EC"/>
</dbReference>
<keyword evidence="9" id="KW-0472">Membrane</keyword>
<dbReference type="PROSITE" id="PS50004">
    <property type="entry name" value="C2"/>
    <property type="match status" value="1"/>
</dbReference>
<dbReference type="Gene3D" id="3.20.20.190">
    <property type="entry name" value="Phosphatidylinositol (PI) phosphodiesterase"/>
    <property type="match status" value="1"/>
</dbReference>
<name>A0A2U1NEI8_ARTAN</name>
<dbReference type="Pfam" id="PF00168">
    <property type="entry name" value="C2"/>
    <property type="match status" value="1"/>
</dbReference>
<gene>
    <name evidence="14" type="ORF">CTI12_AA274840</name>
</gene>
<evidence type="ECO:0000259" key="13">
    <source>
        <dbReference type="PROSITE" id="PS50008"/>
    </source>
</evidence>
<dbReference type="SUPFAM" id="SSF49562">
    <property type="entry name" value="C2 domain (Calcium/lipid-binding domain, CaLB)"/>
    <property type="match status" value="1"/>
</dbReference>
<evidence type="ECO:0000256" key="2">
    <source>
        <dbReference type="ARBA" id="ARBA00001913"/>
    </source>
</evidence>
<evidence type="ECO:0000256" key="4">
    <source>
        <dbReference type="ARBA" id="ARBA00012368"/>
    </source>
</evidence>
<dbReference type="FunFam" id="2.60.40.150:FF:000060">
    <property type="entry name" value="Phosphoinositide phospholipase C"/>
    <property type="match status" value="1"/>
</dbReference>
<dbReference type="SUPFAM" id="SSF51695">
    <property type="entry name" value="PLC-like phosphodiesterases"/>
    <property type="match status" value="1"/>
</dbReference>
<dbReference type="GO" id="GO:0016042">
    <property type="term" value="P:lipid catabolic process"/>
    <property type="evidence" value="ECO:0007669"/>
    <property type="project" value="UniProtKB-KW"/>
</dbReference>
<dbReference type="Pfam" id="PF00387">
    <property type="entry name" value="PI-PLC-Y"/>
    <property type="match status" value="1"/>
</dbReference>
<comment type="subcellular location">
    <subcellularLocation>
        <location evidence="3">Cell membrane</location>
        <topology evidence="3">Peripheral membrane protein</topology>
    </subcellularLocation>
</comment>
<dbReference type="GO" id="GO:0048015">
    <property type="term" value="P:phosphatidylinositol-mediated signaling"/>
    <property type="evidence" value="ECO:0007669"/>
    <property type="project" value="TreeGrafter"/>
</dbReference>
<dbReference type="Pfam" id="PF00388">
    <property type="entry name" value="PI-PLC-X"/>
    <property type="match status" value="1"/>
</dbReference>
<keyword evidence="5" id="KW-1003">Cell membrane</keyword>
<keyword evidence="6 11" id="KW-0378">Hydrolase</keyword>
<dbReference type="EMBL" id="PKPP01003003">
    <property type="protein sequence ID" value="PWA71903.1"/>
    <property type="molecule type" value="Genomic_DNA"/>
</dbReference>
<dbReference type="PANTHER" id="PTHR10336:SF158">
    <property type="entry name" value="PHOSPHOINOSITIDE PHOSPHOLIPASE C"/>
    <property type="match status" value="1"/>
</dbReference>
<keyword evidence="10" id="KW-0807">Transducer</keyword>
<dbReference type="Gene3D" id="1.10.238.10">
    <property type="entry name" value="EF-hand"/>
    <property type="match status" value="1"/>
</dbReference>
<dbReference type="SMART" id="SM00148">
    <property type="entry name" value="PLCXc"/>
    <property type="match status" value="1"/>
</dbReference>
<dbReference type="InterPro" id="IPR017946">
    <property type="entry name" value="PLC-like_Pdiesterase_TIM-brl"/>
</dbReference>
<dbReference type="CDD" id="cd00275">
    <property type="entry name" value="C2_PLC_like"/>
    <property type="match status" value="1"/>
</dbReference>
<feature type="domain" description="C2" evidence="12">
    <location>
        <begin position="362"/>
        <end position="498"/>
    </location>
</feature>
<dbReference type="SUPFAM" id="SSF47473">
    <property type="entry name" value="EF-hand"/>
    <property type="match status" value="1"/>
</dbReference>
<comment type="caution">
    <text evidence="14">The sequence shown here is derived from an EMBL/GenBank/DDBJ whole genome shotgun (WGS) entry which is preliminary data.</text>
</comment>
<dbReference type="InterPro" id="IPR001192">
    <property type="entry name" value="PI-PLC_fam"/>
</dbReference>
<keyword evidence="8 11" id="KW-0443">Lipid metabolism</keyword>
<evidence type="ECO:0000256" key="8">
    <source>
        <dbReference type="ARBA" id="ARBA00023098"/>
    </source>
</evidence>
<dbReference type="GO" id="GO:0006950">
    <property type="term" value="P:response to stress"/>
    <property type="evidence" value="ECO:0007669"/>
    <property type="project" value="UniProtKB-ARBA"/>
</dbReference>
<comment type="catalytic activity">
    <reaction evidence="1 11">
        <text>a 1,2-diacyl-sn-glycero-3-phospho-(1D-myo-inositol-4,5-bisphosphate) + H2O = 1D-myo-inositol 1,4,5-trisphosphate + a 1,2-diacyl-sn-glycerol + H(+)</text>
        <dbReference type="Rhea" id="RHEA:33179"/>
        <dbReference type="ChEBI" id="CHEBI:15377"/>
        <dbReference type="ChEBI" id="CHEBI:15378"/>
        <dbReference type="ChEBI" id="CHEBI:17815"/>
        <dbReference type="ChEBI" id="CHEBI:58456"/>
        <dbReference type="ChEBI" id="CHEBI:203600"/>
        <dbReference type="EC" id="3.1.4.11"/>
    </reaction>
</comment>
<keyword evidence="15" id="KW-1185">Reference proteome</keyword>
<protein>
    <recommendedName>
        <fullName evidence="4 11">Phosphoinositide phospholipase C</fullName>
        <ecNumber evidence="4 11">3.1.4.11</ecNumber>
    </recommendedName>
</protein>
<dbReference type="GO" id="GO:0005886">
    <property type="term" value="C:plasma membrane"/>
    <property type="evidence" value="ECO:0007669"/>
    <property type="project" value="UniProtKB-SubCell"/>
</dbReference>
<dbReference type="Pfam" id="PF09279">
    <property type="entry name" value="EF-hand_like"/>
    <property type="match status" value="1"/>
</dbReference>